<dbReference type="OrthoDB" id="10376898at2759"/>
<sequence length="99" mass="10658">MHLCTARIVKRRGYGVLARLSGEPSALENAHCIVRGYQGPTLSEMLGYAQYALHVVGDAWVAATSPLAVFGPDRWGISLLFYAAVGLLAYNLIIAAPKQ</sequence>
<accession>A0A835WFD8</accession>
<evidence type="ECO:0000256" key="1">
    <source>
        <dbReference type="SAM" id="Phobius"/>
    </source>
</evidence>
<keyword evidence="1" id="KW-0812">Transmembrane</keyword>
<gene>
    <name evidence="2" type="ORF">HYH02_008417</name>
</gene>
<dbReference type="AlphaFoldDB" id="A0A835WFD8"/>
<dbReference type="Proteomes" id="UP000613740">
    <property type="component" value="Unassembled WGS sequence"/>
</dbReference>
<keyword evidence="3" id="KW-1185">Reference proteome</keyword>
<feature type="transmembrane region" description="Helical" evidence="1">
    <location>
        <begin position="75"/>
        <end position="96"/>
    </location>
</feature>
<evidence type="ECO:0000313" key="3">
    <source>
        <dbReference type="Proteomes" id="UP000613740"/>
    </source>
</evidence>
<name>A0A835WFD8_9CHLO</name>
<keyword evidence="1" id="KW-0472">Membrane</keyword>
<proteinExistence type="predicted"/>
<reference evidence="2" key="1">
    <citation type="journal article" date="2020" name="bioRxiv">
        <title>Comparative genomics of Chlamydomonas.</title>
        <authorList>
            <person name="Craig R.J."/>
            <person name="Hasan A.R."/>
            <person name="Ness R.W."/>
            <person name="Keightley P.D."/>
        </authorList>
    </citation>
    <scope>NUCLEOTIDE SEQUENCE</scope>
    <source>
        <strain evidence="2">CCAP 11/173</strain>
    </source>
</reference>
<protein>
    <submittedName>
        <fullName evidence="2">Uncharacterized protein</fullName>
    </submittedName>
</protein>
<comment type="caution">
    <text evidence="2">The sequence shown here is derived from an EMBL/GenBank/DDBJ whole genome shotgun (WGS) entry which is preliminary data.</text>
</comment>
<dbReference type="EMBL" id="JAEHOD010000026">
    <property type="protein sequence ID" value="KAG2446425.1"/>
    <property type="molecule type" value="Genomic_DNA"/>
</dbReference>
<evidence type="ECO:0000313" key="2">
    <source>
        <dbReference type="EMBL" id="KAG2446425.1"/>
    </source>
</evidence>
<keyword evidence="1" id="KW-1133">Transmembrane helix</keyword>
<organism evidence="2 3">
    <name type="scientific">Chlamydomonas schloesseri</name>
    <dbReference type="NCBI Taxonomy" id="2026947"/>
    <lineage>
        <taxon>Eukaryota</taxon>
        <taxon>Viridiplantae</taxon>
        <taxon>Chlorophyta</taxon>
        <taxon>core chlorophytes</taxon>
        <taxon>Chlorophyceae</taxon>
        <taxon>CS clade</taxon>
        <taxon>Chlamydomonadales</taxon>
        <taxon>Chlamydomonadaceae</taxon>
        <taxon>Chlamydomonas</taxon>
    </lineage>
</organism>